<keyword evidence="5" id="KW-1185">Reference proteome</keyword>
<dbReference type="Proteomes" id="UP001284771">
    <property type="component" value="Unassembled WGS sequence"/>
</dbReference>
<comment type="caution">
    <text evidence="2">The sequence shown here is derived from an EMBL/GenBank/DDBJ whole genome shotgun (WGS) entry which is preliminary data.</text>
</comment>
<dbReference type="GeneID" id="93682850"/>
<evidence type="ECO:0000313" key="5">
    <source>
        <dbReference type="Proteomes" id="UP001284771"/>
    </source>
</evidence>
<keyword evidence="1" id="KW-1133">Transmembrane helix</keyword>
<evidence type="ECO:0000256" key="1">
    <source>
        <dbReference type="SAM" id="Phobius"/>
    </source>
</evidence>
<dbReference type="Proteomes" id="UP000664578">
    <property type="component" value="Unassembled WGS sequence"/>
</dbReference>
<reference evidence="3" key="3">
    <citation type="submission" date="2024-05" db="EMBL/GenBank/DDBJ databases">
        <title>Draft genomic sequences of Priestia flexa CCM isolated from the soil of an abandoned mine contaminated by free cyanide in the high Andean zone of Tacna, Peru.</title>
        <authorList>
            <person name="Caceda Quiroz C.J."/>
            <person name="Maraza Chooque G.J."/>
            <person name="Fora Quispe G.L."/>
            <person name="Carpio Mamani M."/>
        </authorList>
    </citation>
    <scope>NUCLEOTIDE SEQUENCE</scope>
    <source>
        <strain evidence="3">CCM</strain>
    </source>
</reference>
<dbReference type="AlphaFoldDB" id="A0A1N6QIY4"/>
<evidence type="ECO:0000313" key="2">
    <source>
        <dbReference type="EMBL" id="MBN8252389.1"/>
    </source>
</evidence>
<organism evidence="2 4">
    <name type="scientific">Priestia flexa</name>
    <dbReference type="NCBI Taxonomy" id="86664"/>
    <lineage>
        <taxon>Bacteria</taxon>
        <taxon>Bacillati</taxon>
        <taxon>Bacillota</taxon>
        <taxon>Bacilli</taxon>
        <taxon>Bacillales</taxon>
        <taxon>Bacillaceae</taxon>
        <taxon>Priestia</taxon>
    </lineage>
</organism>
<feature type="transmembrane region" description="Helical" evidence="1">
    <location>
        <begin position="60"/>
        <end position="77"/>
    </location>
</feature>
<proteinExistence type="predicted"/>
<dbReference type="KEGG" id="bfx:BC359_09460"/>
<keyword evidence="1" id="KW-0472">Membrane</keyword>
<dbReference type="EMBL" id="JAEMWV010000005">
    <property type="protein sequence ID" value="MBN8252389.1"/>
    <property type="molecule type" value="Genomic_DNA"/>
</dbReference>
<feature type="transmembrane region" description="Helical" evidence="1">
    <location>
        <begin position="30"/>
        <end position="48"/>
    </location>
</feature>
<feature type="transmembrane region" description="Helical" evidence="1">
    <location>
        <begin position="5"/>
        <end position="24"/>
    </location>
</feature>
<protein>
    <submittedName>
        <fullName evidence="2">Uncharacterized protein</fullName>
    </submittedName>
</protein>
<keyword evidence="1" id="KW-0812">Transmembrane</keyword>
<reference evidence="5" key="2">
    <citation type="submission" date="2023-07" db="EMBL/GenBank/DDBJ databases">
        <title>Draft genomic sequences of Priestia flexa CCM isolated from the soil of an abandoned mine contaminated by free cyanide in the high Andean zone of Tacna, Peru.</title>
        <authorList>
            <person name="Caceda Quiroz C.J."/>
            <person name="Maraza Chooque G.J."/>
            <person name="Fora Quispe G.L."/>
            <person name="Carpio Mamani M."/>
        </authorList>
    </citation>
    <scope>NUCLEOTIDE SEQUENCE [LARGE SCALE GENOMIC DNA]</scope>
    <source>
        <strain evidence="5">CCM</strain>
    </source>
</reference>
<sequence>MVYFILVLVAAIEIIVLGINRSVFANIPLVEFYIVPLIAVIAAAILLSKRPNRMMRVARQGFFTAAIIVLVFVPVIYTNNLPLYSYEEAKDILAQREQLLLSQFMEGDKVYEANGPQNSQKRQYLLTVARGEQVLKYAFDPFSGGFELISRGSKE</sequence>
<evidence type="ECO:0000313" key="4">
    <source>
        <dbReference type="Proteomes" id="UP000664578"/>
    </source>
</evidence>
<dbReference type="RefSeq" id="WP_025911306.1">
    <property type="nucleotide sequence ID" value="NZ_CANLXW010000045.1"/>
</dbReference>
<evidence type="ECO:0000313" key="3">
    <source>
        <dbReference type="EMBL" id="MDW8518088.1"/>
    </source>
</evidence>
<dbReference type="EMBL" id="JAWUZT010000077">
    <property type="protein sequence ID" value="MDW8518088.1"/>
    <property type="molecule type" value="Genomic_DNA"/>
</dbReference>
<accession>A0A4P8X7Q3</accession>
<accession>A0A1N6QIY4</accession>
<gene>
    <name evidence="2" type="ORF">JF537_12490</name>
    <name evidence="3" type="ORF">RIB56_18420</name>
</gene>
<reference evidence="2" key="1">
    <citation type="submission" date="2020-12" db="EMBL/GenBank/DDBJ databases">
        <title>PHA producing bacteria isolated from mangrove.</title>
        <authorList>
            <person name="Zheng W."/>
            <person name="Yu S."/>
            <person name="Huang Y."/>
        </authorList>
    </citation>
    <scope>NUCLEOTIDE SEQUENCE</scope>
    <source>
        <strain evidence="2">GN22-4</strain>
    </source>
</reference>
<name>A0A1N6QIY4_9BACI</name>